<feature type="compositionally biased region" description="Polar residues" evidence="1">
    <location>
        <begin position="202"/>
        <end position="217"/>
    </location>
</feature>
<dbReference type="STRING" id="1884261.A0A5C3QM12"/>
<reference evidence="2 3" key="1">
    <citation type="journal article" date="2019" name="Nat. Ecol. Evol.">
        <title>Megaphylogeny resolves global patterns of mushroom evolution.</title>
        <authorList>
            <person name="Varga T."/>
            <person name="Krizsan K."/>
            <person name="Foldi C."/>
            <person name="Dima B."/>
            <person name="Sanchez-Garcia M."/>
            <person name="Sanchez-Ramirez S."/>
            <person name="Szollosi G.J."/>
            <person name="Szarkandi J.G."/>
            <person name="Papp V."/>
            <person name="Albert L."/>
            <person name="Andreopoulos W."/>
            <person name="Angelini C."/>
            <person name="Antonin V."/>
            <person name="Barry K.W."/>
            <person name="Bougher N.L."/>
            <person name="Buchanan P."/>
            <person name="Buyck B."/>
            <person name="Bense V."/>
            <person name="Catcheside P."/>
            <person name="Chovatia M."/>
            <person name="Cooper J."/>
            <person name="Damon W."/>
            <person name="Desjardin D."/>
            <person name="Finy P."/>
            <person name="Geml J."/>
            <person name="Haridas S."/>
            <person name="Hughes K."/>
            <person name="Justo A."/>
            <person name="Karasinski D."/>
            <person name="Kautmanova I."/>
            <person name="Kiss B."/>
            <person name="Kocsube S."/>
            <person name="Kotiranta H."/>
            <person name="LaButti K.M."/>
            <person name="Lechner B.E."/>
            <person name="Liimatainen K."/>
            <person name="Lipzen A."/>
            <person name="Lukacs Z."/>
            <person name="Mihaltcheva S."/>
            <person name="Morgado L.N."/>
            <person name="Niskanen T."/>
            <person name="Noordeloos M.E."/>
            <person name="Ohm R.A."/>
            <person name="Ortiz-Santana B."/>
            <person name="Ovrebo C."/>
            <person name="Racz N."/>
            <person name="Riley R."/>
            <person name="Savchenko A."/>
            <person name="Shiryaev A."/>
            <person name="Soop K."/>
            <person name="Spirin V."/>
            <person name="Szebenyi C."/>
            <person name="Tomsovsky M."/>
            <person name="Tulloss R.E."/>
            <person name="Uehling J."/>
            <person name="Grigoriev I.V."/>
            <person name="Vagvolgyi C."/>
            <person name="Papp T."/>
            <person name="Martin F.M."/>
            <person name="Miettinen O."/>
            <person name="Hibbett D.S."/>
            <person name="Nagy L.G."/>
        </authorList>
    </citation>
    <scope>NUCLEOTIDE SEQUENCE [LARGE SCALE GENOMIC DNA]</scope>
    <source>
        <strain evidence="2 3">CBS 309.79</strain>
    </source>
</reference>
<proteinExistence type="predicted"/>
<feature type="compositionally biased region" description="Basic and acidic residues" evidence="1">
    <location>
        <begin position="218"/>
        <end position="234"/>
    </location>
</feature>
<sequence length="234" mass="26306">MLEYTYGFRCTCQACTITRESFSSTVHPPPTQSLTASYSLLRDLRHLVFGTAEPRNTTLDLPTPADADPTDLLARLASSPTPLKAILHESFLPFLSEEFSKLCHEPRRGEAPFAGGEALLALYLIVYPRFYPQIGSSGSFNPIISFHVLISFMFPSSSYLMFPSNFISCSCFHPIFHPHSHPIPRSYPWTLLGRKQFSYLSPTRRNASPRNGKSNMEPSHDHDDPNGIRRLSDP</sequence>
<evidence type="ECO:0000313" key="3">
    <source>
        <dbReference type="Proteomes" id="UP000305067"/>
    </source>
</evidence>
<dbReference type="Proteomes" id="UP000305067">
    <property type="component" value="Unassembled WGS sequence"/>
</dbReference>
<gene>
    <name evidence="2" type="ORF">BDV98DRAFT_425135</name>
</gene>
<evidence type="ECO:0000256" key="1">
    <source>
        <dbReference type="SAM" id="MobiDB-lite"/>
    </source>
</evidence>
<feature type="region of interest" description="Disordered" evidence="1">
    <location>
        <begin position="202"/>
        <end position="234"/>
    </location>
</feature>
<organism evidence="2 3">
    <name type="scientific">Pterulicium gracile</name>
    <dbReference type="NCBI Taxonomy" id="1884261"/>
    <lineage>
        <taxon>Eukaryota</taxon>
        <taxon>Fungi</taxon>
        <taxon>Dikarya</taxon>
        <taxon>Basidiomycota</taxon>
        <taxon>Agaricomycotina</taxon>
        <taxon>Agaricomycetes</taxon>
        <taxon>Agaricomycetidae</taxon>
        <taxon>Agaricales</taxon>
        <taxon>Pleurotineae</taxon>
        <taxon>Pterulaceae</taxon>
        <taxon>Pterulicium</taxon>
    </lineage>
</organism>
<dbReference type="AlphaFoldDB" id="A0A5C3QM12"/>
<accession>A0A5C3QM12</accession>
<evidence type="ECO:0000313" key="2">
    <source>
        <dbReference type="EMBL" id="TFL02378.1"/>
    </source>
</evidence>
<dbReference type="OrthoDB" id="5945798at2759"/>
<protein>
    <submittedName>
        <fullName evidence="2">Uncharacterized protein</fullName>
    </submittedName>
</protein>
<dbReference type="EMBL" id="ML178822">
    <property type="protein sequence ID" value="TFL02378.1"/>
    <property type="molecule type" value="Genomic_DNA"/>
</dbReference>
<keyword evidence="3" id="KW-1185">Reference proteome</keyword>
<name>A0A5C3QM12_9AGAR</name>